<dbReference type="Gene3D" id="3.40.50.880">
    <property type="match status" value="1"/>
</dbReference>
<evidence type="ECO:0000313" key="3">
    <source>
        <dbReference type="EMBL" id="ATL48854.1"/>
    </source>
</evidence>
<protein>
    <submittedName>
        <fullName evidence="3">Glycosyl hydrolase</fullName>
    </submittedName>
</protein>
<dbReference type="RefSeq" id="WP_098195225.1">
    <property type="nucleotide sequence ID" value="NZ_CP023777.1"/>
</dbReference>
<feature type="domain" description="ThuA-like" evidence="2">
    <location>
        <begin position="30"/>
        <end position="250"/>
    </location>
</feature>
<accession>A0A291QYB1</accession>
<dbReference type="SUPFAM" id="SSF52317">
    <property type="entry name" value="Class I glutamine amidotransferase-like"/>
    <property type="match status" value="1"/>
</dbReference>
<keyword evidence="4" id="KW-1185">Reference proteome</keyword>
<dbReference type="PANTHER" id="PTHR40469">
    <property type="entry name" value="SECRETED GLYCOSYL HYDROLASE"/>
    <property type="match status" value="1"/>
</dbReference>
<sequence length="261" mass="29965">MKKSWAFTLTVILSLSVSSLNAQLKAQKNILVLYENGGHHLAFSKRAAPWLDSLAQQQHYNITYLVHTDKINADFLSKYQLILQLDYPPYAWNKDAVKAFEAYIDSGKGSWIGLHHATLLGEFDGYPIWDWFYNFMGQIRFKNYIATFASGTVHTEKPGHPIFSGVDSTFKIEQEEWYTYDKSPRNNVNVLAHVDENSYQPPTGIKMGDHPVIWTNPSKPAKNLYIFMGHSPDLFSNNNYRKLLRNAILWSLNDLESLLSN</sequence>
<keyword evidence="3" id="KW-0378">Hydrolase</keyword>
<proteinExistence type="predicted"/>
<dbReference type="AlphaFoldDB" id="A0A291QYB1"/>
<feature type="chain" id="PRO_5013058842" evidence="1">
    <location>
        <begin position="23"/>
        <end position="261"/>
    </location>
</feature>
<organism evidence="3 4">
    <name type="scientific">Chitinophaga caeni</name>
    <dbReference type="NCBI Taxonomy" id="2029983"/>
    <lineage>
        <taxon>Bacteria</taxon>
        <taxon>Pseudomonadati</taxon>
        <taxon>Bacteroidota</taxon>
        <taxon>Chitinophagia</taxon>
        <taxon>Chitinophagales</taxon>
        <taxon>Chitinophagaceae</taxon>
        <taxon>Chitinophaga</taxon>
    </lineage>
</organism>
<dbReference type="PANTHER" id="PTHR40469:SF2">
    <property type="entry name" value="GALACTOSE-BINDING DOMAIN-LIKE SUPERFAMILY PROTEIN"/>
    <property type="match status" value="1"/>
</dbReference>
<evidence type="ECO:0000259" key="2">
    <source>
        <dbReference type="Pfam" id="PF06283"/>
    </source>
</evidence>
<dbReference type="Pfam" id="PF06283">
    <property type="entry name" value="ThuA"/>
    <property type="match status" value="1"/>
</dbReference>
<dbReference type="GO" id="GO:0016787">
    <property type="term" value="F:hydrolase activity"/>
    <property type="evidence" value="ECO:0007669"/>
    <property type="project" value="UniProtKB-KW"/>
</dbReference>
<name>A0A291QYB1_9BACT</name>
<feature type="signal peptide" evidence="1">
    <location>
        <begin position="1"/>
        <end position="22"/>
    </location>
</feature>
<dbReference type="Proteomes" id="UP000220133">
    <property type="component" value="Chromosome"/>
</dbReference>
<evidence type="ECO:0000256" key="1">
    <source>
        <dbReference type="SAM" id="SignalP"/>
    </source>
</evidence>
<dbReference type="KEGG" id="cbae:COR50_17720"/>
<evidence type="ECO:0000313" key="4">
    <source>
        <dbReference type="Proteomes" id="UP000220133"/>
    </source>
</evidence>
<reference evidence="3 4" key="1">
    <citation type="submission" date="2017-10" db="EMBL/GenBank/DDBJ databases">
        <title>Paenichitinophaga pekingensis gen. nov., sp. nov., isolated from activated sludge.</title>
        <authorList>
            <person name="Jin D."/>
            <person name="Kong X."/>
            <person name="Deng Y."/>
            <person name="Bai Z."/>
        </authorList>
    </citation>
    <scope>NUCLEOTIDE SEQUENCE [LARGE SCALE GENOMIC DNA]</scope>
    <source>
        <strain evidence="3 4">13</strain>
    </source>
</reference>
<dbReference type="EMBL" id="CP023777">
    <property type="protein sequence ID" value="ATL48854.1"/>
    <property type="molecule type" value="Genomic_DNA"/>
</dbReference>
<dbReference type="InterPro" id="IPR029062">
    <property type="entry name" value="Class_I_gatase-like"/>
</dbReference>
<dbReference type="InterPro" id="IPR029010">
    <property type="entry name" value="ThuA-like"/>
</dbReference>
<keyword evidence="1" id="KW-0732">Signal</keyword>
<dbReference type="OrthoDB" id="1117240at2"/>
<gene>
    <name evidence="3" type="ORF">COR50_17720</name>
</gene>